<dbReference type="CDD" id="cd04301">
    <property type="entry name" value="NAT_SF"/>
    <property type="match status" value="1"/>
</dbReference>
<dbReference type="OrthoDB" id="5459937at2"/>
<accession>A0A5C8PLF7</accession>
<organism evidence="2 3">
    <name type="scientific">Vineibacter terrae</name>
    <dbReference type="NCBI Taxonomy" id="2586908"/>
    <lineage>
        <taxon>Bacteria</taxon>
        <taxon>Pseudomonadati</taxon>
        <taxon>Pseudomonadota</taxon>
        <taxon>Alphaproteobacteria</taxon>
        <taxon>Hyphomicrobiales</taxon>
        <taxon>Vineibacter</taxon>
    </lineage>
</organism>
<protein>
    <submittedName>
        <fullName evidence="2">N-acetyltransferase family protein</fullName>
    </submittedName>
</protein>
<dbReference type="Gene3D" id="3.40.630.30">
    <property type="match status" value="1"/>
</dbReference>
<dbReference type="PROSITE" id="PS51186">
    <property type="entry name" value="GNAT"/>
    <property type="match status" value="1"/>
</dbReference>
<proteinExistence type="predicted"/>
<dbReference type="RefSeq" id="WP_147848221.1">
    <property type="nucleotide sequence ID" value="NZ_VDUZ01000019.1"/>
</dbReference>
<gene>
    <name evidence="2" type="ORF">FHP25_17360</name>
</gene>
<dbReference type="PANTHER" id="PTHR43072:SF8">
    <property type="entry name" value="ACYLTRANSFERASE FABY-RELATED"/>
    <property type="match status" value="1"/>
</dbReference>
<dbReference type="Proteomes" id="UP000321638">
    <property type="component" value="Unassembled WGS sequence"/>
</dbReference>
<comment type="caution">
    <text evidence="2">The sequence shown here is derived from an EMBL/GenBank/DDBJ whole genome shotgun (WGS) entry which is preliminary data.</text>
</comment>
<dbReference type="EMBL" id="VDUZ01000019">
    <property type="protein sequence ID" value="TXL74258.1"/>
    <property type="molecule type" value="Genomic_DNA"/>
</dbReference>
<dbReference type="Pfam" id="PF00583">
    <property type="entry name" value="Acetyltransf_1"/>
    <property type="match status" value="1"/>
</dbReference>
<dbReference type="InterPro" id="IPR000182">
    <property type="entry name" value="GNAT_dom"/>
</dbReference>
<evidence type="ECO:0000313" key="3">
    <source>
        <dbReference type="Proteomes" id="UP000321638"/>
    </source>
</evidence>
<dbReference type="InterPro" id="IPR016181">
    <property type="entry name" value="Acyl_CoA_acyltransferase"/>
</dbReference>
<feature type="domain" description="N-acetyltransferase" evidence="1">
    <location>
        <begin position="5"/>
        <end position="168"/>
    </location>
</feature>
<dbReference type="GO" id="GO:0016747">
    <property type="term" value="F:acyltransferase activity, transferring groups other than amino-acyl groups"/>
    <property type="evidence" value="ECO:0007669"/>
    <property type="project" value="InterPro"/>
</dbReference>
<reference evidence="2 3" key="1">
    <citation type="submission" date="2019-06" db="EMBL/GenBank/DDBJ databases">
        <title>New taxonomy in bacterial strain CC-CFT640, isolated from vineyard.</title>
        <authorList>
            <person name="Lin S.-Y."/>
            <person name="Tsai C.-F."/>
            <person name="Young C.-C."/>
        </authorList>
    </citation>
    <scope>NUCLEOTIDE SEQUENCE [LARGE SCALE GENOMIC DNA]</scope>
    <source>
        <strain evidence="2 3">CC-CFT640</strain>
    </source>
</reference>
<dbReference type="PANTHER" id="PTHR43072">
    <property type="entry name" value="N-ACETYLTRANSFERASE"/>
    <property type="match status" value="1"/>
</dbReference>
<evidence type="ECO:0000313" key="2">
    <source>
        <dbReference type="EMBL" id="TXL74258.1"/>
    </source>
</evidence>
<keyword evidence="2" id="KW-0808">Transferase</keyword>
<dbReference type="AlphaFoldDB" id="A0A5C8PLF7"/>
<sequence length="181" mass="19854">MPLPLLIRDSRDTDIPIITGIYGHHVRHGLASFEEEAPSLGEMGRRRADMLDKGYPYIVAERHGRVVGYAYAAAYRLRPAYRFAVENSIYIDQADRGGGIGSALLPALIERCAARGYRQMIAVIGDSANAASIALHAKFGFRTVGTFTSIGWKHGRWVDSVLMQRALGDGDASAPPERPDR</sequence>
<keyword evidence="3" id="KW-1185">Reference proteome</keyword>
<evidence type="ECO:0000259" key="1">
    <source>
        <dbReference type="PROSITE" id="PS51186"/>
    </source>
</evidence>
<name>A0A5C8PLF7_9HYPH</name>
<dbReference type="SUPFAM" id="SSF55729">
    <property type="entry name" value="Acyl-CoA N-acyltransferases (Nat)"/>
    <property type="match status" value="1"/>
</dbReference>